<evidence type="ECO:0000256" key="4">
    <source>
        <dbReference type="ARBA" id="ARBA00022692"/>
    </source>
</evidence>
<keyword evidence="7 9" id="KW-0472">Membrane</keyword>
<dbReference type="InterPro" id="IPR005829">
    <property type="entry name" value="Sugar_transporter_CS"/>
</dbReference>
<feature type="transmembrane region" description="Helical" evidence="9">
    <location>
        <begin position="275"/>
        <end position="295"/>
    </location>
</feature>
<dbReference type="OMA" id="STAINYM"/>
<sequence length="497" mass="53690">MTELESNNAASPHKVKVSYGWDLWELLKLTWPLLLGNMLEWYEFGVYAYVVPEMQANFFSGSAIETWVGFAVTFVARPFGGFVLGWIADRFGRKISVQLSLGGMILATVGQGLLPGAYWGSSAQGFGMVMLIILRALQGLSAGGEIATVTAMLMEVAPLQVIGMSVCFISVGSQVAWAFASALLAVLNNQLGPEQMLIWGWRVPFLITLFPGLLALWGRNRLEETGDFSQEIKPQPVRAADAESQGGEGAEDAENAGEAEKSAGKWAVTELLTNYLPVIFIGFGATAATATAWFVPPFWILSALLDANLGASDSLWVGNMSQLVGLAVTPLAGYLTDQRGVAWVTLAGAAFFTVIGLPVYAWISYFPTSRTVAYLGIGLFFGAAQGFAGATIYLFNAELFPARLRCLGLAFSYNLAVSFIGGFGPMICQALLPISLHFAPGIYFSGMGAISVLTVLYSLYLRKRGLVRLTHQRDEPYFGRIKEDSVVPVSSARRLEL</sequence>
<feature type="transmembrane region" description="Helical" evidence="9">
    <location>
        <begin position="315"/>
        <end position="335"/>
    </location>
</feature>
<dbReference type="PROSITE" id="PS00216">
    <property type="entry name" value="SUGAR_TRANSPORT_1"/>
    <property type="match status" value="1"/>
</dbReference>
<keyword evidence="2" id="KW-0813">Transport</keyword>
<feature type="transmembrane region" description="Helical" evidence="9">
    <location>
        <begin position="199"/>
        <end position="217"/>
    </location>
</feature>
<keyword evidence="5" id="KW-0769">Symport</keyword>
<name>A0A813HK08_POLGL</name>
<dbReference type="Proteomes" id="UP000654075">
    <property type="component" value="Unassembled WGS sequence"/>
</dbReference>
<keyword evidence="3" id="KW-1003">Cell membrane</keyword>
<evidence type="ECO:0000256" key="2">
    <source>
        <dbReference type="ARBA" id="ARBA00022448"/>
    </source>
</evidence>
<gene>
    <name evidence="11" type="ORF">PGLA1383_LOCUS53353</name>
</gene>
<dbReference type="PANTHER" id="PTHR43528">
    <property type="entry name" value="ALPHA-KETOGLUTARATE PERMEASE"/>
    <property type="match status" value="1"/>
</dbReference>
<feature type="transmembrane region" description="Helical" evidence="9">
    <location>
        <begin position="125"/>
        <end position="149"/>
    </location>
</feature>
<evidence type="ECO:0000256" key="3">
    <source>
        <dbReference type="ARBA" id="ARBA00022475"/>
    </source>
</evidence>
<feature type="transmembrane region" description="Helical" evidence="9">
    <location>
        <begin position="372"/>
        <end position="395"/>
    </location>
</feature>
<dbReference type="AlphaFoldDB" id="A0A813HK08"/>
<proteinExistence type="predicted"/>
<dbReference type="InterPro" id="IPR036259">
    <property type="entry name" value="MFS_trans_sf"/>
</dbReference>
<dbReference type="PROSITE" id="PS50850">
    <property type="entry name" value="MFS"/>
    <property type="match status" value="1"/>
</dbReference>
<evidence type="ECO:0000256" key="1">
    <source>
        <dbReference type="ARBA" id="ARBA00004651"/>
    </source>
</evidence>
<dbReference type="Gene3D" id="1.20.1250.20">
    <property type="entry name" value="MFS general substrate transporter like domains"/>
    <property type="match status" value="1"/>
</dbReference>
<evidence type="ECO:0000256" key="8">
    <source>
        <dbReference type="SAM" id="MobiDB-lite"/>
    </source>
</evidence>
<dbReference type="InterPro" id="IPR005828">
    <property type="entry name" value="MFS_sugar_transport-like"/>
</dbReference>
<dbReference type="EMBL" id="CAJNNV010031854">
    <property type="protein sequence ID" value="CAE8638073.1"/>
    <property type="molecule type" value="Genomic_DNA"/>
</dbReference>
<dbReference type="InterPro" id="IPR051084">
    <property type="entry name" value="H+-coupled_symporters"/>
</dbReference>
<dbReference type="InterPro" id="IPR020846">
    <property type="entry name" value="MFS_dom"/>
</dbReference>
<comment type="caution">
    <text evidence="11">The sequence shown here is derived from an EMBL/GenBank/DDBJ whole genome shotgun (WGS) entry which is preliminary data.</text>
</comment>
<evidence type="ECO:0000313" key="11">
    <source>
        <dbReference type="EMBL" id="CAE8638073.1"/>
    </source>
</evidence>
<evidence type="ECO:0000256" key="5">
    <source>
        <dbReference type="ARBA" id="ARBA00022847"/>
    </source>
</evidence>
<dbReference type="GO" id="GO:0015293">
    <property type="term" value="F:symporter activity"/>
    <property type="evidence" value="ECO:0007669"/>
    <property type="project" value="UniProtKB-KW"/>
</dbReference>
<feature type="transmembrane region" description="Helical" evidence="9">
    <location>
        <begin position="67"/>
        <end position="87"/>
    </location>
</feature>
<dbReference type="OrthoDB" id="423682at2759"/>
<dbReference type="GO" id="GO:0005886">
    <property type="term" value="C:plasma membrane"/>
    <property type="evidence" value="ECO:0007669"/>
    <property type="project" value="UniProtKB-SubCell"/>
</dbReference>
<feature type="domain" description="Major facilitator superfamily (MFS) profile" evidence="10">
    <location>
        <begin position="29"/>
        <end position="466"/>
    </location>
</feature>
<protein>
    <recommendedName>
        <fullName evidence="10">Major facilitator superfamily (MFS) profile domain-containing protein</fullName>
    </recommendedName>
</protein>
<feature type="transmembrane region" description="Helical" evidence="9">
    <location>
        <begin position="161"/>
        <end position="187"/>
    </location>
</feature>
<dbReference type="PANTHER" id="PTHR43528:SF1">
    <property type="entry name" value="ALPHA-KETOGLUTARATE PERMEASE"/>
    <property type="match status" value="1"/>
</dbReference>
<reference evidence="11" key="1">
    <citation type="submission" date="2021-02" db="EMBL/GenBank/DDBJ databases">
        <authorList>
            <person name="Dougan E. K."/>
            <person name="Rhodes N."/>
            <person name="Thang M."/>
            <person name="Chan C."/>
        </authorList>
    </citation>
    <scope>NUCLEOTIDE SEQUENCE</scope>
</reference>
<dbReference type="Pfam" id="PF00083">
    <property type="entry name" value="Sugar_tr"/>
    <property type="match status" value="1"/>
</dbReference>
<evidence type="ECO:0000256" key="7">
    <source>
        <dbReference type="ARBA" id="ARBA00023136"/>
    </source>
</evidence>
<accession>A0A813HK08</accession>
<feature type="transmembrane region" description="Helical" evidence="9">
    <location>
        <begin position="99"/>
        <end position="119"/>
    </location>
</feature>
<evidence type="ECO:0000256" key="6">
    <source>
        <dbReference type="ARBA" id="ARBA00022989"/>
    </source>
</evidence>
<evidence type="ECO:0000256" key="9">
    <source>
        <dbReference type="SAM" id="Phobius"/>
    </source>
</evidence>
<evidence type="ECO:0000259" key="10">
    <source>
        <dbReference type="PROSITE" id="PS50850"/>
    </source>
</evidence>
<feature type="transmembrane region" description="Helical" evidence="9">
    <location>
        <begin position="438"/>
        <end position="460"/>
    </location>
</feature>
<feature type="transmembrane region" description="Helical" evidence="9">
    <location>
        <begin position="342"/>
        <end position="366"/>
    </location>
</feature>
<feature type="region of interest" description="Disordered" evidence="8">
    <location>
        <begin position="233"/>
        <end position="259"/>
    </location>
</feature>
<feature type="transmembrane region" description="Helical" evidence="9">
    <location>
        <begin position="407"/>
        <end position="432"/>
    </location>
</feature>
<keyword evidence="4 9" id="KW-0812">Transmembrane</keyword>
<organism evidence="11 12">
    <name type="scientific">Polarella glacialis</name>
    <name type="common">Dinoflagellate</name>
    <dbReference type="NCBI Taxonomy" id="89957"/>
    <lineage>
        <taxon>Eukaryota</taxon>
        <taxon>Sar</taxon>
        <taxon>Alveolata</taxon>
        <taxon>Dinophyceae</taxon>
        <taxon>Suessiales</taxon>
        <taxon>Suessiaceae</taxon>
        <taxon>Polarella</taxon>
    </lineage>
</organism>
<keyword evidence="12" id="KW-1185">Reference proteome</keyword>
<keyword evidence="6 9" id="KW-1133">Transmembrane helix</keyword>
<evidence type="ECO:0000313" key="12">
    <source>
        <dbReference type="Proteomes" id="UP000654075"/>
    </source>
</evidence>
<comment type="subcellular location">
    <subcellularLocation>
        <location evidence="1">Cell membrane</location>
        <topology evidence="1">Multi-pass membrane protein</topology>
    </subcellularLocation>
</comment>
<dbReference type="SUPFAM" id="SSF103473">
    <property type="entry name" value="MFS general substrate transporter"/>
    <property type="match status" value="1"/>
</dbReference>